<evidence type="ECO:0000313" key="4">
    <source>
        <dbReference type="Proteomes" id="UP001550850"/>
    </source>
</evidence>
<name>A0ABV2YAA0_9ACTN</name>
<dbReference type="Pfam" id="PF24837">
    <property type="entry name" value="AMIN-like"/>
    <property type="match status" value="1"/>
</dbReference>
<dbReference type="Proteomes" id="UP001550850">
    <property type="component" value="Unassembled WGS sequence"/>
</dbReference>
<evidence type="ECO:0000259" key="2">
    <source>
        <dbReference type="Pfam" id="PF24837"/>
    </source>
</evidence>
<proteinExistence type="predicted"/>
<organism evidence="3 4">
    <name type="scientific">Streptomyces fragilis</name>
    <dbReference type="NCBI Taxonomy" id="67301"/>
    <lineage>
        <taxon>Bacteria</taxon>
        <taxon>Bacillati</taxon>
        <taxon>Actinomycetota</taxon>
        <taxon>Actinomycetes</taxon>
        <taxon>Kitasatosporales</taxon>
        <taxon>Streptomycetaceae</taxon>
        <taxon>Streptomyces</taxon>
    </lineage>
</organism>
<keyword evidence="4" id="KW-1185">Reference proteome</keyword>
<sequence length="178" mass="18913">MRFTRTARLLASAAALAASALCLTTPQAVAAPAGSAAVSATANCMDTCVLGVRAATHSDHDRLVIDLGAGPIPQWSAGVQVGGNLTMGEGAVMPIQGDEYLKLYLHRATTFDFTTSTPVYTSPLYQTYAFPSLKGQGQFQYVDSSVREFHMGLALGDYSSYKVFALTAPNRIVVDVYH</sequence>
<accession>A0ABV2YAA0</accession>
<feature type="domain" description="AMIN-like" evidence="2">
    <location>
        <begin position="49"/>
        <end position="178"/>
    </location>
</feature>
<dbReference type="RefSeq" id="WP_108954342.1">
    <property type="nucleotide sequence ID" value="NZ_BEVZ01000004.1"/>
</dbReference>
<dbReference type="EMBL" id="JBEZUR010000001">
    <property type="protein sequence ID" value="MEU3552649.1"/>
    <property type="molecule type" value="Genomic_DNA"/>
</dbReference>
<feature type="chain" id="PRO_5046593332" description="AMIN-like domain-containing protein" evidence="1">
    <location>
        <begin position="31"/>
        <end position="178"/>
    </location>
</feature>
<keyword evidence="1" id="KW-0732">Signal</keyword>
<gene>
    <name evidence="3" type="ORF">AB0E65_00190</name>
</gene>
<feature type="signal peptide" evidence="1">
    <location>
        <begin position="1"/>
        <end position="30"/>
    </location>
</feature>
<comment type="caution">
    <text evidence="3">The sequence shown here is derived from an EMBL/GenBank/DDBJ whole genome shotgun (WGS) entry which is preliminary data.</text>
</comment>
<reference evidence="3 4" key="1">
    <citation type="submission" date="2024-06" db="EMBL/GenBank/DDBJ databases">
        <title>The Natural Products Discovery Center: Release of the First 8490 Sequenced Strains for Exploring Actinobacteria Biosynthetic Diversity.</title>
        <authorList>
            <person name="Kalkreuter E."/>
            <person name="Kautsar S.A."/>
            <person name="Yang D."/>
            <person name="Bader C.D."/>
            <person name="Teijaro C.N."/>
            <person name="Fluegel L."/>
            <person name="Davis C.M."/>
            <person name="Simpson J.R."/>
            <person name="Lauterbach L."/>
            <person name="Steele A.D."/>
            <person name="Gui C."/>
            <person name="Meng S."/>
            <person name="Li G."/>
            <person name="Viehrig K."/>
            <person name="Ye F."/>
            <person name="Su P."/>
            <person name="Kiefer A.F."/>
            <person name="Nichols A."/>
            <person name="Cepeda A.J."/>
            <person name="Yan W."/>
            <person name="Fan B."/>
            <person name="Jiang Y."/>
            <person name="Adhikari A."/>
            <person name="Zheng C.-J."/>
            <person name="Schuster L."/>
            <person name="Cowan T.M."/>
            <person name="Smanski M.J."/>
            <person name="Chevrette M.G."/>
            <person name="De Carvalho L.P.S."/>
            <person name="Shen B."/>
        </authorList>
    </citation>
    <scope>NUCLEOTIDE SEQUENCE [LARGE SCALE GENOMIC DNA]</scope>
    <source>
        <strain evidence="3 4">NPDC038104</strain>
    </source>
</reference>
<protein>
    <recommendedName>
        <fullName evidence="2">AMIN-like domain-containing protein</fullName>
    </recommendedName>
</protein>
<evidence type="ECO:0000256" key="1">
    <source>
        <dbReference type="SAM" id="SignalP"/>
    </source>
</evidence>
<dbReference type="InterPro" id="IPR056303">
    <property type="entry name" value="AMIN-like"/>
</dbReference>
<evidence type="ECO:0000313" key="3">
    <source>
        <dbReference type="EMBL" id="MEU3552649.1"/>
    </source>
</evidence>